<accession>A0ABU2CGP6</accession>
<feature type="compositionally biased region" description="Basic and acidic residues" evidence="1">
    <location>
        <begin position="67"/>
        <end position="82"/>
    </location>
</feature>
<dbReference type="Pfam" id="PF00702">
    <property type="entry name" value="Hydrolase"/>
    <property type="match status" value="1"/>
</dbReference>
<evidence type="ECO:0000256" key="1">
    <source>
        <dbReference type="SAM" id="MobiDB-lite"/>
    </source>
</evidence>
<comment type="caution">
    <text evidence="2">The sequence shown here is derived from an EMBL/GenBank/DDBJ whole genome shotgun (WGS) entry which is preliminary data.</text>
</comment>
<reference evidence="2 3" key="1">
    <citation type="submission" date="2023-07" db="EMBL/GenBank/DDBJ databases">
        <title>Sequencing the genomes of 1000 actinobacteria strains.</title>
        <authorList>
            <person name="Klenk H.-P."/>
        </authorList>
    </citation>
    <scope>NUCLEOTIDE SEQUENCE [LARGE SCALE GENOMIC DNA]</scope>
    <source>
        <strain evidence="2 3">DSM 45554</strain>
    </source>
</reference>
<dbReference type="Proteomes" id="UP001183585">
    <property type="component" value="Unassembled WGS sequence"/>
</dbReference>
<sequence length="82" mass="8504">MHDGSQGAFTGLAVHPDVPAGVRQLAELGIRLVALSSGSASIAQRLLSDAGLGDAFEGFLSSGQQAGRRDSHGRSRAREPMF</sequence>
<organism evidence="2 3">
    <name type="scientific">Promicromonospora iranensis</name>
    <dbReference type="NCBI Taxonomy" id="1105144"/>
    <lineage>
        <taxon>Bacteria</taxon>
        <taxon>Bacillati</taxon>
        <taxon>Actinomycetota</taxon>
        <taxon>Actinomycetes</taxon>
        <taxon>Micrococcales</taxon>
        <taxon>Promicromonosporaceae</taxon>
        <taxon>Promicromonospora</taxon>
    </lineage>
</organism>
<keyword evidence="3" id="KW-1185">Reference proteome</keyword>
<evidence type="ECO:0000313" key="3">
    <source>
        <dbReference type="Proteomes" id="UP001183585"/>
    </source>
</evidence>
<dbReference type="EMBL" id="JAVDYE010000001">
    <property type="protein sequence ID" value="MDR7380513.1"/>
    <property type="molecule type" value="Genomic_DNA"/>
</dbReference>
<name>A0ABU2CGP6_9MICO</name>
<evidence type="ECO:0000313" key="2">
    <source>
        <dbReference type="EMBL" id="MDR7380513.1"/>
    </source>
</evidence>
<dbReference type="RefSeq" id="WP_274992626.1">
    <property type="nucleotide sequence ID" value="NZ_JAJQQP010000002.1"/>
</dbReference>
<dbReference type="SUPFAM" id="SSF56784">
    <property type="entry name" value="HAD-like"/>
    <property type="match status" value="1"/>
</dbReference>
<feature type="region of interest" description="Disordered" evidence="1">
    <location>
        <begin position="61"/>
        <end position="82"/>
    </location>
</feature>
<proteinExistence type="predicted"/>
<dbReference type="Gene3D" id="3.40.50.1000">
    <property type="entry name" value="HAD superfamily/HAD-like"/>
    <property type="match status" value="1"/>
</dbReference>
<dbReference type="InterPro" id="IPR036412">
    <property type="entry name" value="HAD-like_sf"/>
</dbReference>
<dbReference type="InterPro" id="IPR023214">
    <property type="entry name" value="HAD_sf"/>
</dbReference>
<gene>
    <name evidence="2" type="ORF">J2S48_000028</name>
</gene>
<protein>
    <submittedName>
        <fullName evidence="2">FMN phosphatase YigB (HAD superfamily)</fullName>
    </submittedName>
</protein>